<dbReference type="Proteomes" id="UP001234178">
    <property type="component" value="Unassembled WGS sequence"/>
</dbReference>
<proteinExistence type="predicted"/>
<evidence type="ECO:0000313" key="1">
    <source>
        <dbReference type="EMBL" id="KAK4002782.1"/>
    </source>
</evidence>
<keyword evidence="2" id="KW-1185">Reference proteome</keyword>
<reference evidence="1 2" key="1">
    <citation type="journal article" date="2023" name="Nucleic Acids Res.">
        <title>The hologenome of Daphnia magna reveals possible DNA methylation and microbiome-mediated evolution of the host genome.</title>
        <authorList>
            <person name="Chaturvedi A."/>
            <person name="Li X."/>
            <person name="Dhandapani V."/>
            <person name="Marshall H."/>
            <person name="Kissane S."/>
            <person name="Cuenca-Cambronero M."/>
            <person name="Asole G."/>
            <person name="Calvet F."/>
            <person name="Ruiz-Romero M."/>
            <person name="Marangio P."/>
            <person name="Guigo R."/>
            <person name="Rago D."/>
            <person name="Mirbahai L."/>
            <person name="Eastwood N."/>
            <person name="Colbourne J.K."/>
            <person name="Zhou J."/>
            <person name="Mallon E."/>
            <person name="Orsini L."/>
        </authorList>
    </citation>
    <scope>NUCLEOTIDE SEQUENCE [LARGE SCALE GENOMIC DNA]</scope>
    <source>
        <strain evidence="1">LRV0_1</strain>
    </source>
</reference>
<sequence length="61" mass="7048">MEPYTIKYESHVPRLNLPNLKKTDDALAIPVAEDDVSYFILCPEHWQDPKKINDTDVCGYP</sequence>
<protein>
    <submittedName>
        <fullName evidence="1">Uncharacterized protein</fullName>
    </submittedName>
</protein>
<gene>
    <name evidence="1" type="ORF">OUZ56_004585</name>
</gene>
<dbReference type="EMBL" id="JAOYFB010000001">
    <property type="protein sequence ID" value="KAK4002782.1"/>
    <property type="molecule type" value="Genomic_DNA"/>
</dbReference>
<name>A0ABQ9YQ79_9CRUS</name>
<accession>A0ABQ9YQ79</accession>
<comment type="caution">
    <text evidence="1">The sequence shown here is derived from an EMBL/GenBank/DDBJ whole genome shotgun (WGS) entry which is preliminary data.</text>
</comment>
<organism evidence="1 2">
    <name type="scientific">Daphnia magna</name>
    <dbReference type="NCBI Taxonomy" id="35525"/>
    <lineage>
        <taxon>Eukaryota</taxon>
        <taxon>Metazoa</taxon>
        <taxon>Ecdysozoa</taxon>
        <taxon>Arthropoda</taxon>
        <taxon>Crustacea</taxon>
        <taxon>Branchiopoda</taxon>
        <taxon>Diplostraca</taxon>
        <taxon>Cladocera</taxon>
        <taxon>Anomopoda</taxon>
        <taxon>Daphniidae</taxon>
        <taxon>Daphnia</taxon>
    </lineage>
</organism>
<evidence type="ECO:0000313" key="2">
    <source>
        <dbReference type="Proteomes" id="UP001234178"/>
    </source>
</evidence>